<organism evidence="2">
    <name type="scientific">Anthurium amnicola</name>
    <dbReference type="NCBI Taxonomy" id="1678845"/>
    <lineage>
        <taxon>Eukaryota</taxon>
        <taxon>Viridiplantae</taxon>
        <taxon>Streptophyta</taxon>
        <taxon>Embryophyta</taxon>
        <taxon>Tracheophyta</taxon>
        <taxon>Spermatophyta</taxon>
        <taxon>Magnoliopsida</taxon>
        <taxon>Liliopsida</taxon>
        <taxon>Araceae</taxon>
        <taxon>Pothoideae</taxon>
        <taxon>Potheae</taxon>
        <taxon>Anthurium</taxon>
    </lineage>
</organism>
<evidence type="ECO:0000313" key="2">
    <source>
        <dbReference type="EMBL" id="JAT49080.1"/>
    </source>
</evidence>
<feature type="region of interest" description="Disordered" evidence="1">
    <location>
        <begin position="91"/>
        <end position="117"/>
    </location>
</feature>
<dbReference type="EMBL" id="GDJX01018856">
    <property type="protein sequence ID" value="JAT49080.1"/>
    <property type="molecule type" value="Transcribed_RNA"/>
</dbReference>
<feature type="compositionally biased region" description="Low complexity" evidence="1">
    <location>
        <begin position="107"/>
        <end position="117"/>
    </location>
</feature>
<name>A0A1D1Y356_9ARAE</name>
<accession>A0A1D1Y356</accession>
<proteinExistence type="predicted"/>
<feature type="region of interest" description="Disordered" evidence="1">
    <location>
        <begin position="52"/>
        <end position="79"/>
    </location>
</feature>
<evidence type="ECO:0000256" key="1">
    <source>
        <dbReference type="SAM" id="MobiDB-lite"/>
    </source>
</evidence>
<gene>
    <name evidence="2" type="ORF">g.15636</name>
</gene>
<dbReference type="AlphaFoldDB" id="A0A1D1Y356"/>
<reference evidence="2" key="1">
    <citation type="submission" date="2015-07" db="EMBL/GenBank/DDBJ databases">
        <title>Transcriptome Assembly of Anthurium amnicola.</title>
        <authorList>
            <person name="Suzuki J."/>
        </authorList>
    </citation>
    <scope>NUCLEOTIDE SEQUENCE</scope>
</reference>
<protein>
    <submittedName>
        <fullName evidence="2">Uncharacterized protein</fullName>
    </submittedName>
</protein>
<sequence>MESFYSNWYKQTVNSGSGIASTVNSTSSLLTPAQVTVSSARDRLVYNIEYKESSMKTNKPNSRSSERRYRESTVSSSSNTFAAANTVAARFQNHERSHSRRHSKRVSTNSTSSNISNLSNLSTVSTLSAETMWDDWLVKYLDTKNDVPVDDAKMEDWIFDI</sequence>